<feature type="region of interest" description="Disordered" evidence="1">
    <location>
        <begin position="480"/>
        <end position="506"/>
    </location>
</feature>
<keyword evidence="2" id="KW-0472">Membrane</keyword>
<dbReference type="AlphaFoldDB" id="G9P4L3"/>
<dbReference type="eggNOG" id="ENOG502QSII">
    <property type="taxonomic scope" value="Eukaryota"/>
</dbReference>
<dbReference type="EMBL" id="ABDG02000027">
    <property type="protein sequence ID" value="EHK41999.1"/>
    <property type="molecule type" value="Genomic_DNA"/>
</dbReference>
<dbReference type="GeneID" id="25785811"/>
<feature type="region of interest" description="Disordered" evidence="1">
    <location>
        <begin position="86"/>
        <end position="117"/>
    </location>
</feature>
<dbReference type="InterPro" id="IPR052292">
    <property type="entry name" value="Glucose_repression_reg"/>
</dbReference>
<keyword evidence="2" id="KW-0812">Transmembrane</keyword>
<feature type="transmembrane region" description="Helical" evidence="2">
    <location>
        <begin position="154"/>
        <end position="174"/>
    </location>
</feature>
<dbReference type="OrthoDB" id="5563539at2759"/>
<dbReference type="InterPro" id="IPR013860">
    <property type="entry name" value="AreA_GATA"/>
</dbReference>
<dbReference type="Proteomes" id="UP000005426">
    <property type="component" value="Unassembled WGS sequence"/>
</dbReference>
<dbReference type="GO" id="GO:0007039">
    <property type="term" value="P:protein catabolic process in the vacuole"/>
    <property type="evidence" value="ECO:0007669"/>
    <property type="project" value="TreeGrafter"/>
</dbReference>
<dbReference type="PANTHER" id="PTHR28051:SF1">
    <property type="entry name" value="PROTEIN MTL1-RELATED"/>
    <property type="match status" value="1"/>
</dbReference>
<dbReference type="HOGENOM" id="CLU_515852_0_0_1"/>
<dbReference type="KEGG" id="tatv:25785811"/>
<dbReference type="PANTHER" id="PTHR28051">
    <property type="entry name" value="PROTEIN MTL1-RELATED"/>
    <property type="match status" value="1"/>
</dbReference>
<keyword evidence="5" id="KW-1185">Reference proteome</keyword>
<comment type="caution">
    <text evidence="4">The sequence shown here is derived from an EMBL/GenBank/DDBJ whole genome shotgun (WGS) entry which is preliminary data.</text>
</comment>
<feature type="region of interest" description="Disordered" evidence="1">
    <location>
        <begin position="304"/>
        <end position="350"/>
    </location>
</feature>
<proteinExistence type="predicted"/>
<evidence type="ECO:0000256" key="1">
    <source>
        <dbReference type="SAM" id="MobiDB-lite"/>
    </source>
</evidence>
<gene>
    <name evidence="4" type="ORF">TRIATDRAFT_84238</name>
</gene>
<name>G9P4L3_HYPAI</name>
<dbReference type="GO" id="GO:0042149">
    <property type="term" value="P:cellular response to glucose starvation"/>
    <property type="evidence" value="ECO:0007669"/>
    <property type="project" value="TreeGrafter"/>
</dbReference>
<sequence>MNGNGIGNAIPNIDSCGNRYKLLSSVNSDANFERHHYRSDKAESPGKAKCSEMRSRQPIVNGCARQGIYTWGAAVPTYDRIMSTTSSSEVAGGGQSQAHTCTAATQSQEAPMPGTTSDPSRNILSLGFLFAQLKVAAWVEPLCRAVSSLKNMKAGFWSHVLVAAPLLIAILTLWPTFTGTADAKKATELAKWTAKKDFIEFCQSLDWEPTGCDLQPDSLGPPPVLRRQMPSWPSNTRISSAFNLITLVALSFGIFCLLVKIQQRRMRSLFQGSFPTLSYYRYSQRVVTPLLSVVEISDADQTLQPTPIAHSSGLEAAEHVPRRRVVGSDSRRRPQSPPLAAYDRTEDDSGVKMQPERHVDYLSHVWQEEDLHQSWRHVQSQKTNYENAARLENAAWRSWTKFRHSLPTISPTHINWSKDEDVTWLYGPLQPQPVGLYGLTNYTAGYERESIQKLEATKRTATSKTEKGDRYVTSSRKLGLDEAANKSSRRNFHQEGNLKHGRHFGKSFSRNVSIQPEPKEVRFKVEFE</sequence>
<dbReference type="STRING" id="452589.G9P4L3"/>
<evidence type="ECO:0000256" key="2">
    <source>
        <dbReference type="SAM" id="Phobius"/>
    </source>
</evidence>
<evidence type="ECO:0000313" key="4">
    <source>
        <dbReference type="EMBL" id="EHK41999.1"/>
    </source>
</evidence>
<feature type="compositionally biased region" description="Polar residues" evidence="1">
    <location>
        <begin position="96"/>
        <end position="117"/>
    </location>
</feature>
<feature type="domain" description="Nitrogen regulatory protein areA GATA-like" evidence="3">
    <location>
        <begin position="374"/>
        <end position="401"/>
    </location>
</feature>
<dbReference type="GO" id="GO:0005773">
    <property type="term" value="C:vacuole"/>
    <property type="evidence" value="ECO:0007669"/>
    <property type="project" value="GOC"/>
</dbReference>
<feature type="transmembrane region" description="Helical" evidence="2">
    <location>
        <begin position="238"/>
        <end position="259"/>
    </location>
</feature>
<evidence type="ECO:0000259" key="3">
    <source>
        <dbReference type="Pfam" id="PF08550"/>
    </source>
</evidence>
<evidence type="ECO:0000313" key="5">
    <source>
        <dbReference type="Proteomes" id="UP000005426"/>
    </source>
</evidence>
<keyword evidence="2" id="KW-1133">Transmembrane helix</keyword>
<reference evidence="4 5" key="1">
    <citation type="journal article" date="2011" name="Genome Biol.">
        <title>Comparative genome sequence analysis underscores mycoparasitism as the ancestral life style of Trichoderma.</title>
        <authorList>
            <person name="Kubicek C.P."/>
            <person name="Herrera-Estrella A."/>
            <person name="Seidl-Seiboth V."/>
            <person name="Martinez D.A."/>
            <person name="Druzhinina I.S."/>
            <person name="Thon M."/>
            <person name="Zeilinger S."/>
            <person name="Casas-Flores S."/>
            <person name="Horwitz B.A."/>
            <person name="Mukherjee P.K."/>
            <person name="Mukherjee M."/>
            <person name="Kredics L."/>
            <person name="Alcaraz L.D."/>
            <person name="Aerts A."/>
            <person name="Antal Z."/>
            <person name="Atanasova L."/>
            <person name="Cervantes-Badillo M.G."/>
            <person name="Challacombe J."/>
            <person name="Chertkov O."/>
            <person name="McCluskey K."/>
            <person name="Coulpier F."/>
            <person name="Deshpande N."/>
            <person name="von Doehren H."/>
            <person name="Ebbole D.J."/>
            <person name="Esquivel-Naranjo E.U."/>
            <person name="Fekete E."/>
            <person name="Flipphi M."/>
            <person name="Glaser F."/>
            <person name="Gomez-Rodriguez E.Y."/>
            <person name="Gruber S."/>
            <person name="Han C."/>
            <person name="Henrissat B."/>
            <person name="Hermosa R."/>
            <person name="Hernandez-Onate M."/>
            <person name="Karaffa L."/>
            <person name="Kosti I."/>
            <person name="Le Crom S."/>
            <person name="Lindquist E."/>
            <person name="Lucas S."/>
            <person name="Luebeck M."/>
            <person name="Luebeck P.S."/>
            <person name="Margeot A."/>
            <person name="Metz B."/>
            <person name="Misra M."/>
            <person name="Nevalainen H."/>
            <person name="Omann M."/>
            <person name="Packer N."/>
            <person name="Perrone G."/>
            <person name="Uresti-Rivera E.E."/>
            <person name="Salamov A."/>
            <person name="Schmoll M."/>
            <person name="Seiboth B."/>
            <person name="Shapiro H."/>
            <person name="Sukno S."/>
            <person name="Tamayo-Ramos J.A."/>
            <person name="Tisch D."/>
            <person name="Wiest A."/>
            <person name="Wilkinson H.H."/>
            <person name="Zhang M."/>
            <person name="Coutinho P.M."/>
            <person name="Kenerley C.M."/>
            <person name="Monte E."/>
            <person name="Baker S.E."/>
            <person name="Grigoriev I.V."/>
        </authorList>
    </citation>
    <scope>NUCLEOTIDE SEQUENCE [LARGE SCALE GENOMIC DNA]</scope>
    <source>
        <strain evidence="5">ATCC 20476 / IMI 206040</strain>
    </source>
</reference>
<dbReference type="Pfam" id="PF08550">
    <property type="entry name" value="GATA_AreA"/>
    <property type="match status" value="1"/>
</dbReference>
<feature type="region of interest" description="Disordered" evidence="1">
    <location>
        <begin position="34"/>
        <end position="53"/>
    </location>
</feature>
<organism evidence="4 5">
    <name type="scientific">Hypocrea atroviridis (strain ATCC 20476 / IMI 206040)</name>
    <name type="common">Trichoderma atroviride</name>
    <dbReference type="NCBI Taxonomy" id="452589"/>
    <lineage>
        <taxon>Eukaryota</taxon>
        <taxon>Fungi</taxon>
        <taxon>Dikarya</taxon>
        <taxon>Ascomycota</taxon>
        <taxon>Pezizomycotina</taxon>
        <taxon>Sordariomycetes</taxon>
        <taxon>Hypocreomycetidae</taxon>
        <taxon>Hypocreales</taxon>
        <taxon>Hypocreaceae</taxon>
        <taxon>Trichoderma</taxon>
    </lineage>
</organism>
<protein>
    <recommendedName>
        <fullName evidence="3">Nitrogen regulatory protein areA GATA-like domain-containing protein</fullName>
    </recommendedName>
</protein>
<accession>G9P4L3</accession>